<dbReference type="InterPro" id="IPR050707">
    <property type="entry name" value="HTH_MetabolicPath_Reg"/>
</dbReference>
<keyword evidence="7" id="KW-1185">Reference proteome</keyword>
<dbReference type="EMBL" id="CAKXZT010000148">
    <property type="protein sequence ID" value="CAH2406111.1"/>
    <property type="molecule type" value="Genomic_DNA"/>
</dbReference>
<dbReference type="Pfam" id="PF09339">
    <property type="entry name" value="HTH_IclR"/>
    <property type="match status" value="1"/>
</dbReference>
<keyword evidence="2" id="KW-0238">DNA-binding</keyword>
<dbReference type="Gene3D" id="3.30.450.40">
    <property type="match status" value="1"/>
</dbReference>
<evidence type="ECO:0000256" key="2">
    <source>
        <dbReference type="ARBA" id="ARBA00023125"/>
    </source>
</evidence>
<dbReference type="Gene3D" id="1.10.10.10">
    <property type="entry name" value="Winged helix-like DNA-binding domain superfamily/Winged helix DNA-binding domain"/>
    <property type="match status" value="1"/>
</dbReference>
<keyword evidence="1" id="KW-0805">Transcription regulation</keyword>
<dbReference type="InterPro" id="IPR005471">
    <property type="entry name" value="Tscrpt_reg_IclR_N"/>
</dbReference>
<dbReference type="PANTHER" id="PTHR30136:SF35">
    <property type="entry name" value="HTH-TYPE TRANSCRIPTIONAL REGULATOR RV1719"/>
    <property type="match status" value="1"/>
</dbReference>
<evidence type="ECO:0000259" key="5">
    <source>
        <dbReference type="PROSITE" id="PS51078"/>
    </source>
</evidence>
<dbReference type="RefSeq" id="WP_254020685.1">
    <property type="nucleotide sequence ID" value="NZ_CAKXZT010000148.1"/>
</dbReference>
<feature type="domain" description="IclR-ED" evidence="5">
    <location>
        <begin position="72"/>
        <end position="254"/>
    </location>
</feature>
<dbReference type="InterPro" id="IPR029016">
    <property type="entry name" value="GAF-like_dom_sf"/>
</dbReference>
<gene>
    <name evidence="6" type="ORF">MES5069_510042</name>
</gene>
<evidence type="ECO:0000259" key="4">
    <source>
        <dbReference type="PROSITE" id="PS51077"/>
    </source>
</evidence>
<evidence type="ECO:0000256" key="1">
    <source>
        <dbReference type="ARBA" id="ARBA00023015"/>
    </source>
</evidence>
<dbReference type="InterPro" id="IPR036388">
    <property type="entry name" value="WH-like_DNA-bd_sf"/>
</dbReference>
<dbReference type="SUPFAM" id="SSF46785">
    <property type="entry name" value="Winged helix' DNA-binding domain"/>
    <property type="match status" value="1"/>
</dbReference>
<evidence type="ECO:0000313" key="6">
    <source>
        <dbReference type="EMBL" id="CAH2406111.1"/>
    </source>
</evidence>
<evidence type="ECO:0000256" key="3">
    <source>
        <dbReference type="ARBA" id="ARBA00023163"/>
    </source>
</evidence>
<accession>A0ABN8KBR9</accession>
<dbReference type="PROSITE" id="PS51078">
    <property type="entry name" value="ICLR_ED"/>
    <property type="match status" value="1"/>
</dbReference>
<reference evidence="6 7" key="1">
    <citation type="submission" date="2022-03" db="EMBL/GenBank/DDBJ databases">
        <authorList>
            <person name="Brunel B."/>
        </authorList>
    </citation>
    <scope>NUCLEOTIDE SEQUENCE [LARGE SCALE GENOMIC DNA]</scope>
    <source>
        <strain evidence="6">STM5069sample</strain>
    </source>
</reference>
<dbReference type="Pfam" id="PF01614">
    <property type="entry name" value="IclR_C"/>
    <property type="match status" value="1"/>
</dbReference>
<dbReference type="SUPFAM" id="SSF55781">
    <property type="entry name" value="GAF domain-like"/>
    <property type="match status" value="1"/>
</dbReference>
<keyword evidence="3" id="KW-0804">Transcription</keyword>
<dbReference type="PROSITE" id="PS51077">
    <property type="entry name" value="HTH_ICLR"/>
    <property type="match status" value="1"/>
</dbReference>
<name>A0ABN8KBR9_9HYPH</name>
<dbReference type="PANTHER" id="PTHR30136">
    <property type="entry name" value="HELIX-TURN-HELIX TRANSCRIPTIONAL REGULATOR, ICLR FAMILY"/>
    <property type="match status" value="1"/>
</dbReference>
<dbReference type="InterPro" id="IPR036390">
    <property type="entry name" value="WH_DNA-bd_sf"/>
</dbReference>
<comment type="caution">
    <text evidence="6">The sequence shown here is derived from an EMBL/GenBank/DDBJ whole genome shotgun (WGS) entry which is preliminary data.</text>
</comment>
<dbReference type="Proteomes" id="UP001153050">
    <property type="component" value="Unassembled WGS sequence"/>
</dbReference>
<dbReference type="SMART" id="SM00346">
    <property type="entry name" value="HTH_ICLR"/>
    <property type="match status" value="1"/>
</dbReference>
<organism evidence="6 7">
    <name type="scientific">Mesorhizobium escarrei</name>
    <dbReference type="NCBI Taxonomy" id="666018"/>
    <lineage>
        <taxon>Bacteria</taxon>
        <taxon>Pseudomonadati</taxon>
        <taxon>Pseudomonadota</taxon>
        <taxon>Alphaproteobacteria</taxon>
        <taxon>Hyphomicrobiales</taxon>
        <taxon>Phyllobacteriaceae</taxon>
        <taxon>Mesorhizobium</taxon>
    </lineage>
</organism>
<sequence>MRELDTNISATALKALNVLDFVGEQRRPVTVAEVASGIGADRATAYRMLMTLVQSGYVQKAADAKHYRLTFKVLSLARHLVGEDERAGRILGCLRAISEETGETVHYSVLERDAAVLVYRAKGTQRVAVDFQIGDRSPLHCSSIGKVLLAFRDVRATEAVIAAGLTKVAPNTITDPDELRRSLARIRAEGCAFDDLEFAPDMRCVALPVFENGGEVPGGIAISGPASRFDLDKLEALRDIAMRHTTKLSHELGGLI</sequence>
<dbReference type="InterPro" id="IPR014757">
    <property type="entry name" value="Tscrpt_reg_IclR_C"/>
</dbReference>
<protein>
    <submittedName>
        <fullName evidence="6">Transcriptional regulator KdgR</fullName>
    </submittedName>
</protein>
<proteinExistence type="predicted"/>
<feature type="domain" description="HTH iclR-type" evidence="4">
    <location>
        <begin position="9"/>
        <end position="71"/>
    </location>
</feature>
<evidence type="ECO:0000313" key="7">
    <source>
        <dbReference type="Proteomes" id="UP001153050"/>
    </source>
</evidence>